<sequence length="496" mass="53896">MMLVACVLAYMVATVSVGVYASSRVKNSKDFMVAGRSLPLCMSFACVFATWFGAETVLSVSAKFADKGLGFVSGDPFGASVCLMLVAFFFARTFYRLELLTIGDYYHLRYGKFVEVVTSLGIASSYFGWTSAQLSALGLVINVLFPQMSLNESIVIGAVIVTVYTLFGGMWSVALTDVVQTAAIVIGLLVVAYLLVGEAGGLGSVVEAAQIQGKLNLFPHVTAAAWMAFIGEFLTMALGSIPQQDVFQRVTSAKDEHTAFWGTLAGGLFYFGFAFVPMFIAFSATVMDPVLAAQLQSDDPREVQKILPLLILTDMPVWCQVLFFGAVLSAILSTASGTLLAPASVLTENVLQPFTKHFSDRTMLWLLRMVLILVSLLATTISVNSNSTMYEMVESGYKVTLVVAFVPLLCGIYWSRATTQGAVFSILLALPVWIGMEYVYDEESQELWRCVPPQLYGMGASFVGMLLGSSMPNWIKHRQVDHAEVMQSKRGANLGH</sequence>
<comment type="subcellular location">
    <subcellularLocation>
        <location evidence="1">Membrane</location>
        <topology evidence="1">Multi-pass membrane protein</topology>
    </subcellularLocation>
</comment>
<dbReference type="PANTHER" id="PTHR48086:SF7">
    <property type="entry name" value="SODIUM-SOLUTE SYMPORTER-RELATED"/>
    <property type="match status" value="1"/>
</dbReference>
<dbReference type="InterPro" id="IPR001734">
    <property type="entry name" value="Na/solute_symporter"/>
</dbReference>
<dbReference type="InterPro" id="IPR038377">
    <property type="entry name" value="Na/Glc_symporter_sf"/>
</dbReference>
<feature type="transmembrane region" description="Helical" evidence="8">
    <location>
        <begin position="154"/>
        <end position="172"/>
    </location>
</feature>
<feature type="transmembrane region" description="Helical" evidence="8">
    <location>
        <begin position="259"/>
        <end position="285"/>
    </location>
</feature>
<evidence type="ECO:0000256" key="7">
    <source>
        <dbReference type="RuleBase" id="RU362091"/>
    </source>
</evidence>
<evidence type="ECO:0000256" key="8">
    <source>
        <dbReference type="SAM" id="Phobius"/>
    </source>
</evidence>
<evidence type="ECO:0000313" key="9">
    <source>
        <dbReference type="EMBL" id="HEN16826.1"/>
    </source>
</evidence>
<name>A0A7C2JZX3_9PLAN</name>
<gene>
    <name evidence="9" type="ORF">ENQ76_15295</name>
</gene>
<keyword evidence="3" id="KW-0813">Transport</keyword>
<dbReference type="AlphaFoldDB" id="A0A7C2JZX3"/>
<evidence type="ECO:0000256" key="1">
    <source>
        <dbReference type="ARBA" id="ARBA00004141"/>
    </source>
</evidence>
<feature type="transmembrane region" description="Helical" evidence="8">
    <location>
        <begin position="421"/>
        <end position="440"/>
    </location>
</feature>
<dbReference type="EMBL" id="DSOK01000421">
    <property type="protein sequence ID" value="HEN16826.1"/>
    <property type="molecule type" value="Genomic_DNA"/>
</dbReference>
<feature type="transmembrane region" description="Helical" evidence="8">
    <location>
        <begin position="37"/>
        <end position="58"/>
    </location>
</feature>
<feature type="transmembrane region" description="Helical" evidence="8">
    <location>
        <begin position="395"/>
        <end position="414"/>
    </location>
</feature>
<dbReference type="Gene3D" id="1.20.1730.10">
    <property type="entry name" value="Sodium/glucose cotransporter"/>
    <property type="match status" value="1"/>
</dbReference>
<keyword evidence="6 8" id="KW-0472">Membrane</keyword>
<reference evidence="9" key="1">
    <citation type="journal article" date="2020" name="mSystems">
        <title>Genome- and Community-Level Interaction Insights into Carbon Utilization and Element Cycling Functions of Hydrothermarchaeota in Hydrothermal Sediment.</title>
        <authorList>
            <person name="Zhou Z."/>
            <person name="Liu Y."/>
            <person name="Xu W."/>
            <person name="Pan J."/>
            <person name="Luo Z.H."/>
            <person name="Li M."/>
        </authorList>
    </citation>
    <scope>NUCLEOTIDE SEQUENCE [LARGE SCALE GENOMIC DNA]</scope>
    <source>
        <strain evidence="9">SpSt-339</strain>
    </source>
</reference>
<feature type="transmembrane region" description="Helical" evidence="8">
    <location>
        <begin position="217"/>
        <end position="239"/>
    </location>
</feature>
<protein>
    <submittedName>
        <fullName evidence="9">Sodium:solute symporter</fullName>
    </submittedName>
</protein>
<feature type="transmembrane region" description="Helical" evidence="8">
    <location>
        <begin position="330"/>
        <end position="351"/>
    </location>
</feature>
<comment type="similarity">
    <text evidence="2 7">Belongs to the sodium:solute symporter (SSF) (TC 2.A.21) family.</text>
</comment>
<evidence type="ECO:0000256" key="2">
    <source>
        <dbReference type="ARBA" id="ARBA00006434"/>
    </source>
</evidence>
<keyword evidence="5 8" id="KW-1133">Transmembrane helix</keyword>
<dbReference type="PANTHER" id="PTHR48086">
    <property type="entry name" value="SODIUM/PROLINE SYMPORTER-RELATED"/>
    <property type="match status" value="1"/>
</dbReference>
<accession>A0A7C2JZX3</accession>
<dbReference type="PROSITE" id="PS50283">
    <property type="entry name" value="NA_SOLUT_SYMP_3"/>
    <property type="match status" value="1"/>
</dbReference>
<evidence type="ECO:0000256" key="3">
    <source>
        <dbReference type="ARBA" id="ARBA00022448"/>
    </source>
</evidence>
<feature type="transmembrane region" description="Helical" evidence="8">
    <location>
        <begin position="363"/>
        <end position="383"/>
    </location>
</feature>
<evidence type="ECO:0000256" key="5">
    <source>
        <dbReference type="ARBA" id="ARBA00022989"/>
    </source>
</evidence>
<keyword evidence="4 8" id="KW-0812">Transmembrane</keyword>
<dbReference type="GO" id="GO:0005886">
    <property type="term" value="C:plasma membrane"/>
    <property type="evidence" value="ECO:0007669"/>
    <property type="project" value="TreeGrafter"/>
</dbReference>
<organism evidence="9">
    <name type="scientific">Schlesneria paludicola</name>
    <dbReference type="NCBI Taxonomy" id="360056"/>
    <lineage>
        <taxon>Bacteria</taxon>
        <taxon>Pseudomonadati</taxon>
        <taxon>Planctomycetota</taxon>
        <taxon>Planctomycetia</taxon>
        <taxon>Planctomycetales</taxon>
        <taxon>Planctomycetaceae</taxon>
        <taxon>Schlesneria</taxon>
    </lineage>
</organism>
<comment type="caution">
    <text evidence="9">The sequence shown here is derived from an EMBL/GenBank/DDBJ whole genome shotgun (WGS) entry which is preliminary data.</text>
</comment>
<evidence type="ECO:0000256" key="4">
    <source>
        <dbReference type="ARBA" id="ARBA00022692"/>
    </source>
</evidence>
<feature type="transmembrane region" description="Helical" evidence="8">
    <location>
        <begin position="70"/>
        <end position="91"/>
    </location>
</feature>
<dbReference type="Pfam" id="PF00474">
    <property type="entry name" value="SSF"/>
    <property type="match status" value="1"/>
</dbReference>
<feature type="transmembrane region" description="Helical" evidence="8">
    <location>
        <begin position="178"/>
        <end position="196"/>
    </location>
</feature>
<proteinExistence type="inferred from homology"/>
<dbReference type="CDD" id="cd11474">
    <property type="entry name" value="SLC5sbd_CHT"/>
    <property type="match status" value="1"/>
</dbReference>
<evidence type="ECO:0000256" key="6">
    <source>
        <dbReference type="ARBA" id="ARBA00023136"/>
    </source>
</evidence>
<feature type="transmembrane region" description="Helical" evidence="8">
    <location>
        <begin position="455"/>
        <end position="475"/>
    </location>
</feature>
<dbReference type="GO" id="GO:0022857">
    <property type="term" value="F:transmembrane transporter activity"/>
    <property type="evidence" value="ECO:0007669"/>
    <property type="project" value="InterPro"/>
</dbReference>
<dbReference type="InterPro" id="IPR050277">
    <property type="entry name" value="Sodium:Solute_Symporter"/>
</dbReference>